<comment type="catalytic activity">
    <reaction evidence="6">
        <text>O-phospho-L-tyrosyl-[protein] + H2O = L-tyrosyl-[protein] + phosphate</text>
        <dbReference type="Rhea" id="RHEA:10684"/>
        <dbReference type="Rhea" id="RHEA-COMP:10136"/>
        <dbReference type="Rhea" id="RHEA-COMP:20101"/>
        <dbReference type="ChEBI" id="CHEBI:15377"/>
        <dbReference type="ChEBI" id="CHEBI:43474"/>
        <dbReference type="ChEBI" id="CHEBI:46858"/>
        <dbReference type="ChEBI" id="CHEBI:61978"/>
        <dbReference type="EC" id="3.1.3.48"/>
    </reaction>
</comment>
<keyword evidence="5" id="KW-0904">Protein phosphatase</keyword>
<feature type="binding site" evidence="8">
    <location>
        <position position="222"/>
    </location>
    <ligand>
        <name>Mg(2+)</name>
        <dbReference type="ChEBI" id="CHEBI:18420"/>
    </ligand>
</feature>
<dbReference type="GO" id="GO:0030154">
    <property type="term" value="P:cell differentiation"/>
    <property type="evidence" value="ECO:0007669"/>
    <property type="project" value="TreeGrafter"/>
</dbReference>
<evidence type="ECO:0000256" key="8">
    <source>
        <dbReference type="PIRSR" id="PIRSR628472-2"/>
    </source>
</evidence>
<sequence length="473" mass="54206">MADDQLLSFTDKYWQLEDEGERRVLCEEFLHSLISTSRSSPDKLMMVLEVFDRLSDSDAWALFKQIAGPRLCRILSRSAISASVASGKCKISDIRVKLLFWQTNQIFERNHIQNAIKVLENVESTVKERSTSKVKAKATEFSFEDARNSQKKQRLDNTLRPKNEPDSAEFLEVWQRVCDWDGKVPYQGAIDFGLGCHVYRAESNDDADSQSASATHNIYVWDLDETLILLNSLMDLKRYSERFTWDDEERVKLLGDTLCNHIFDIADNWFFFKQLEQCDQVHVDSLSNSDDFVLLDGYNFNQELTIGMNGKTDERLLSYRYRELRSRYKKPLTEMVSRHHDLLNAVNEVDSLSNGWLSLSRYILEEIWGSSGGTNVLVSSGQLIPTLVKLIVFGLSPFIPVENVYSSRDVSKKTVFCTILQRFGAKCNYKVIGDDIEEELACAEFSNGHAQVAFTRIRTIDDLSMFSQSINTG</sequence>
<organism evidence="9">
    <name type="scientific">Spongospora subterranea</name>
    <dbReference type="NCBI Taxonomy" id="70186"/>
    <lineage>
        <taxon>Eukaryota</taxon>
        <taxon>Sar</taxon>
        <taxon>Rhizaria</taxon>
        <taxon>Endomyxa</taxon>
        <taxon>Phytomyxea</taxon>
        <taxon>Plasmodiophorida</taxon>
        <taxon>Plasmodiophoridae</taxon>
        <taxon>Spongospora</taxon>
    </lineage>
</organism>
<dbReference type="EMBL" id="HACM01009888">
    <property type="protein sequence ID" value="CRZ10330.1"/>
    <property type="molecule type" value="Transcribed_RNA"/>
</dbReference>
<evidence type="ECO:0000313" key="9">
    <source>
        <dbReference type="EMBL" id="CRZ10330.1"/>
    </source>
</evidence>
<dbReference type="EC" id="3.1.3.48" evidence="2"/>
<keyword evidence="3" id="KW-0378">Hydrolase</keyword>
<feature type="binding site" evidence="8">
    <location>
        <position position="434"/>
    </location>
    <ligand>
        <name>Mg(2+)</name>
        <dbReference type="ChEBI" id="CHEBI:18420"/>
    </ligand>
</feature>
<dbReference type="AlphaFoldDB" id="A0A0H5R876"/>
<evidence type="ECO:0000256" key="5">
    <source>
        <dbReference type="ARBA" id="ARBA00022912"/>
    </source>
</evidence>
<dbReference type="PANTHER" id="PTHR10190:SF16">
    <property type="entry name" value="DEVELOPMENTAL PROTEIN EYES ABSENT"/>
    <property type="match status" value="1"/>
</dbReference>
<evidence type="ECO:0000256" key="3">
    <source>
        <dbReference type="ARBA" id="ARBA00022801"/>
    </source>
</evidence>
<feature type="active site" description="Nucleophile" evidence="7">
    <location>
        <position position="222"/>
    </location>
</feature>
<evidence type="ECO:0000256" key="4">
    <source>
        <dbReference type="ARBA" id="ARBA00022842"/>
    </source>
</evidence>
<comment type="similarity">
    <text evidence="1">Belongs to the HAD-like hydrolase superfamily. EYA family.</text>
</comment>
<feature type="binding site" evidence="8">
    <location>
        <position position="224"/>
    </location>
    <ligand>
        <name>Mg(2+)</name>
        <dbReference type="ChEBI" id="CHEBI:18420"/>
    </ligand>
</feature>
<keyword evidence="4 8" id="KW-0460">Magnesium</keyword>
<evidence type="ECO:0000256" key="6">
    <source>
        <dbReference type="ARBA" id="ARBA00051722"/>
    </source>
</evidence>
<dbReference type="GO" id="GO:0005634">
    <property type="term" value="C:nucleus"/>
    <property type="evidence" value="ECO:0007669"/>
    <property type="project" value="TreeGrafter"/>
</dbReference>
<feature type="active site" description="Proton donor" evidence="7">
    <location>
        <position position="224"/>
    </location>
</feature>
<evidence type="ECO:0000256" key="1">
    <source>
        <dbReference type="ARBA" id="ARBA00010501"/>
    </source>
</evidence>
<dbReference type="Gene3D" id="3.40.50.12350">
    <property type="match status" value="1"/>
</dbReference>
<proteinExistence type="inferred from homology"/>
<dbReference type="InterPro" id="IPR038102">
    <property type="entry name" value="EYA_dom_sf"/>
</dbReference>
<accession>A0A0H5R876</accession>
<dbReference type="GO" id="GO:0004725">
    <property type="term" value="F:protein tyrosine phosphatase activity"/>
    <property type="evidence" value="ECO:0007669"/>
    <property type="project" value="UniProtKB-EC"/>
</dbReference>
<evidence type="ECO:0000256" key="2">
    <source>
        <dbReference type="ARBA" id="ARBA00013064"/>
    </source>
</evidence>
<dbReference type="GO" id="GO:0045739">
    <property type="term" value="P:positive regulation of DNA repair"/>
    <property type="evidence" value="ECO:0007669"/>
    <property type="project" value="TreeGrafter"/>
</dbReference>
<dbReference type="PANTHER" id="PTHR10190">
    <property type="entry name" value="EYES ABSENT"/>
    <property type="match status" value="1"/>
</dbReference>
<name>A0A0H5R876_9EUKA</name>
<keyword evidence="8" id="KW-0479">Metal-binding</keyword>
<comment type="cofactor">
    <cofactor evidence="8">
        <name>Mg(2+)</name>
        <dbReference type="ChEBI" id="CHEBI:18420"/>
    </cofactor>
    <text evidence="8">Binds 1 Mg(2+) ion per subunit.</text>
</comment>
<reference evidence="9" key="1">
    <citation type="submission" date="2015-04" db="EMBL/GenBank/DDBJ databases">
        <title>The genome sequence of the plant pathogenic Rhizarian Plasmodiophora brassicae reveals insights in its biotrophic life cycle and the origin of chitin synthesis.</title>
        <authorList>
            <person name="Schwelm A."/>
            <person name="Fogelqvist J."/>
            <person name="Knaust A."/>
            <person name="Julke S."/>
            <person name="Lilja T."/>
            <person name="Dhandapani V."/>
            <person name="Bonilla-Rosso G."/>
            <person name="Karlsson M."/>
            <person name="Shevchenko A."/>
            <person name="Choi S.R."/>
            <person name="Kim H.G."/>
            <person name="Park J.Y."/>
            <person name="Lim Y.P."/>
            <person name="Ludwig-Muller J."/>
            <person name="Dixelius C."/>
        </authorList>
    </citation>
    <scope>NUCLEOTIDE SEQUENCE</scope>
    <source>
        <tissue evidence="9">Potato root galls</tissue>
    </source>
</reference>
<dbReference type="InterPro" id="IPR028472">
    <property type="entry name" value="EYA"/>
</dbReference>
<protein>
    <recommendedName>
        <fullName evidence="2">protein-tyrosine-phosphatase</fullName>
        <ecNumber evidence="2">3.1.3.48</ecNumber>
    </recommendedName>
</protein>
<dbReference type="GO" id="GO:0046872">
    <property type="term" value="F:metal ion binding"/>
    <property type="evidence" value="ECO:0007669"/>
    <property type="project" value="UniProtKB-KW"/>
</dbReference>
<evidence type="ECO:0000256" key="7">
    <source>
        <dbReference type="PIRSR" id="PIRSR628472-1"/>
    </source>
</evidence>